<dbReference type="PANTHER" id="PTHR10098">
    <property type="entry name" value="RAPSYN-RELATED"/>
    <property type="match status" value="1"/>
</dbReference>
<dbReference type="SUPFAM" id="SSF48452">
    <property type="entry name" value="TPR-like"/>
    <property type="match status" value="4"/>
</dbReference>
<evidence type="ECO:0000256" key="1">
    <source>
        <dbReference type="SAM" id="MobiDB-lite"/>
    </source>
</evidence>
<dbReference type="InterPro" id="IPR024983">
    <property type="entry name" value="CHAT_dom"/>
</dbReference>
<sequence length="1265" mass="137335">MTFLLPLVLVLWSPAAPGTDDPITAFRQAEEHFAADRPGLAEPLYRQALTATDNFTVRRSYERLMEMYIKSARPDRAIRISEPFRAWLKKVDDTATTAQLDVVCGERYVELALYDQAEAAFAAALDAKQPLPADYLLKAYRGRAEVASWRKLPTLPQRWKDLEENALAVRKVADKSNELSLRIVADRARAEAVNFRGDAKTALAVLEKLPALHDQLGDPLGRRDTQTLRAKILASAGRYAEADPLFREAIAIHRRERPKKHMIPGDIFVEWAASADAAGKRTEAGRVREQAAAEYQAIIAAAAKPTPPGEVLEIESPFAAFVKLQQLTQAARQFRKALDLAREAGERWSGDQIVDGRLSADRGMMEFISASYPLARDLLRKSLKELDAAQPQDLRATLLVLSNLAATEIALGDAAAAERLIARATQLYRTQNLPDDSVRAGCEYLGGGAAMMRGGYAEALTRFRGGLVICDRVGPATDPVRFNVLLHMALIHKEQGDLTATADRLEQAASVLVKFAEPGDLCGGLIAAVRADISLTQGKVAEAVAHVPEIEKACQANGVTGGFMVATARHTTAMNLLVHSDLAGAEKIWQEQAQQQRADKHVLLARSLNYLGMVSEFKGRDDDARKYFNEARTFQASRSRCPLVTQCLTLWRLAVLADKAGQYKEAKALAGEVFDIADKARLNTFGEAAARATFYAQFNHIFELLAHWHARDGEADGVLRVITRSRSRTLLDQILAAGVDPRERITGPGRDKLLANEVTARESISRLRAKAQFLSAEDPQAKQVVADLEKAQKDYAEAWKEIVAADPVTKALTDPTMTATNVTGLPRDPAYRKTAVLAYLVGRDESFAVLSPGPDQPSELFKLSVPQKLADSIGDVPTGQPTYVATRRGITIVPLGKQPDAPPTDAGPTQPLTGTIATRIVDSYLRQVTDEAFNPTRGIVIVERATKAPTQSTRSETLGDVALPPALRARLKAIQPDRVVLIPDGAFHKVPFECLVVSTPAGPKFGLDELPPLIYAPSPAILGAVTAREKPTGPASLLTVGDPAYGEAAAGGDRNVRRDSSAINFRGNLPLLPFSSVESKRVREAFPAELVTSLLGEQATEKAVVAGMADKRFIHIAAHGFADDRFGNLFAAIALTPPKGDVISSGDDGFLSLHEIHRLKLNRCDLTVLSACTTNVGPQRPLEAGVTLAGAFLCAGSRRVMASCWSVDDQATSELMATFFKLVQPGTGGQSYPDAMKAARQKIRNTPGWESPFFWAPFVFAGVPD</sequence>
<dbReference type="Gene3D" id="1.25.40.10">
    <property type="entry name" value="Tetratricopeptide repeat domain"/>
    <property type="match status" value="3"/>
</dbReference>
<dbReference type="EMBL" id="CP042425">
    <property type="protein sequence ID" value="QEL14581.1"/>
    <property type="molecule type" value="Genomic_DNA"/>
</dbReference>
<dbReference type="OrthoDB" id="225731at2"/>
<proteinExistence type="predicted"/>
<dbReference type="KEGG" id="lrs:PX52LOC_01471"/>
<dbReference type="InterPro" id="IPR019734">
    <property type="entry name" value="TPR_rpt"/>
</dbReference>
<dbReference type="AlphaFoldDB" id="A0A5C1A627"/>
<protein>
    <submittedName>
        <fullName evidence="3">CHAT domain-containing protein</fullName>
    </submittedName>
</protein>
<evidence type="ECO:0000313" key="4">
    <source>
        <dbReference type="Proteomes" id="UP000324974"/>
    </source>
</evidence>
<accession>A0A5C1A627</accession>
<dbReference type="RefSeq" id="WP_149109467.1">
    <property type="nucleotide sequence ID" value="NZ_CP042425.1"/>
</dbReference>
<dbReference type="SMART" id="SM00028">
    <property type="entry name" value="TPR"/>
    <property type="match status" value="6"/>
</dbReference>
<dbReference type="InterPro" id="IPR011990">
    <property type="entry name" value="TPR-like_helical_dom_sf"/>
</dbReference>
<organism evidence="3 4">
    <name type="scientific">Limnoglobus roseus</name>
    <dbReference type="NCBI Taxonomy" id="2598579"/>
    <lineage>
        <taxon>Bacteria</taxon>
        <taxon>Pseudomonadati</taxon>
        <taxon>Planctomycetota</taxon>
        <taxon>Planctomycetia</taxon>
        <taxon>Gemmatales</taxon>
        <taxon>Gemmataceae</taxon>
        <taxon>Limnoglobus</taxon>
    </lineage>
</organism>
<dbReference type="Proteomes" id="UP000324974">
    <property type="component" value="Chromosome"/>
</dbReference>
<keyword evidence="4" id="KW-1185">Reference proteome</keyword>
<feature type="region of interest" description="Disordered" evidence="1">
    <location>
        <begin position="894"/>
        <end position="913"/>
    </location>
</feature>
<name>A0A5C1A627_9BACT</name>
<evidence type="ECO:0000313" key="3">
    <source>
        <dbReference type="EMBL" id="QEL14581.1"/>
    </source>
</evidence>
<evidence type="ECO:0000259" key="2">
    <source>
        <dbReference type="Pfam" id="PF12770"/>
    </source>
</evidence>
<dbReference type="Pfam" id="PF12770">
    <property type="entry name" value="CHAT"/>
    <property type="match status" value="1"/>
</dbReference>
<feature type="domain" description="CHAT" evidence="2">
    <location>
        <begin position="955"/>
        <end position="1262"/>
    </location>
</feature>
<dbReference type="PANTHER" id="PTHR10098:SF108">
    <property type="entry name" value="TETRATRICOPEPTIDE REPEAT PROTEIN 28"/>
    <property type="match status" value="1"/>
</dbReference>
<reference evidence="4" key="1">
    <citation type="submission" date="2019-08" db="EMBL/GenBank/DDBJ databases">
        <title>Limnoglobus roseus gen. nov., sp. nov., a novel freshwater planctomycete with a giant genome from the family Gemmataceae.</title>
        <authorList>
            <person name="Kulichevskaya I.S."/>
            <person name="Naumoff D.G."/>
            <person name="Miroshnikov K."/>
            <person name="Ivanova A."/>
            <person name="Philippov D.A."/>
            <person name="Hakobyan A."/>
            <person name="Rijpstra I.C."/>
            <person name="Sinninghe Damste J.S."/>
            <person name="Liesack W."/>
            <person name="Dedysh S.N."/>
        </authorList>
    </citation>
    <scope>NUCLEOTIDE SEQUENCE [LARGE SCALE GENOMIC DNA]</scope>
    <source>
        <strain evidence="4">PX52</strain>
    </source>
</reference>
<gene>
    <name evidence="3" type="ORF">PX52LOC_01471</name>
</gene>